<protein>
    <recommendedName>
        <fullName evidence="9">AP2/ERF domain-containing protein</fullName>
    </recommendedName>
</protein>
<dbReference type="SUPFAM" id="SSF54171">
    <property type="entry name" value="DNA-binding domain"/>
    <property type="match status" value="1"/>
</dbReference>
<comment type="caution">
    <text evidence="10">The sequence shown here is derived from an EMBL/GenBank/DDBJ whole genome shotgun (WGS) entry which is preliminary data.</text>
</comment>
<dbReference type="InterPro" id="IPR051758">
    <property type="entry name" value="ERF/AP2-like"/>
</dbReference>
<keyword evidence="2" id="KW-0936">Ethylene signaling pathway</keyword>
<keyword evidence="4" id="KW-0238">DNA-binding</keyword>
<comment type="subcellular location">
    <subcellularLocation>
        <location evidence="1">Nucleus</location>
    </subcellularLocation>
</comment>
<dbReference type="CDD" id="cd00018">
    <property type="entry name" value="AP2"/>
    <property type="match status" value="1"/>
</dbReference>
<keyword evidence="7" id="KW-0539">Nucleus</keyword>
<comment type="similarity">
    <text evidence="8">Belongs to the AP2/ERF transcription factor family. ERF subfamily.</text>
</comment>
<dbReference type="GO" id="GO:0000976">
    <property type="term" value="F:transcription cis-regulatory region binding"/>
    <property type="evidence" value="ECO:0007669"/>
    <property type="project" value="UniProtKB-ARBA"/>
</dbReference>
<evidence type="ECO:0000256" key="5">
    <source>
        <dbReference type="ARBA" id="ARBA00023159"/>
    </source>
</evidence>
<evidence type="ECO:0000256" key="2">
    <source>
        <dbReference type="ARBA" id="ARBA00022745"/>
    </source>
</evidence>
<evidence type="ECO:0000256" key="8">
    <source>
        <dbReference type="ARBA" id="ARBA00024343"/>
    </source>
</evidence>
<dbReference type="PRINTS" id="PR00367">
    <property type="entry name" value="ETHRSPELEMNT"/>
</dbReference>
<evidence type="ECO:0000256" key="3">
    <source>
        <dbReference type="ARBA" id="ARBA00023015"/>
    </source>
</evidence>
<dbReference type="FunFam" id="3.30.730.10:FF:000001">
    <property type="entry name" value="Ethylene-responsive transcription factor 2"/>
    <property type="match status" value="1"/>
</dbReference>
<proteinExistence type="inferred from homology"/>
<evidence type="ECO:0000313" key="10">
    <source>
        <dbReference type="EMBL" id="KAH0450839.1"/>
    </source>
</evidence>
<dbReference type="GO" id="GO:0003700">
    <property type="term" value="F:DNA-binding transcription factor activity"/>
    <property type="evidence" value="ECO:0007669"/>
    <property type="project" value="InterPro"/>
</dbReference>
<dbReference type="PANTHER" id="PTHR31657">
    <property type="entry name" value="ETHYLENE-RESPONSIVE TRANSCRIPTION FACTOR ERF061"/>
    <property type="match status" value="1"/>
</dbReference>
<feature type="domain" description="AP2/ERF" evidence="9">
    <location>
        <begin position="53"/>
        <end position="110"/>
    </location>
</feature>
<dbReference type="PANTHER" id="PTHR31657:SF40">
    <property type="entry name" value="ETHYLENE-RESPONSIVE TRANSCRIPTION FACTOR ERF062"/>
    <property type="match status" value="1"/>
</dbReference>
<dbReference type="InterPro" id="IPR001471">
    <property type="entry name" value="AP2/ERF_dom"/>
</dbReference>
<evidence type="ECO:0000259" key="9">
    <source>
        <dbReference type="PROSITE" id="PS51032"/>
    </source>
</evidence>
<dbReference type="GO" id="GO:0009873">
    <property type="term" value="P:ethylene-activated signaling pathway"/>
    <property type="evidence" value="ECO:0007669"/>
    <property type="project" value="UniProtKB-KW"/>
</dbReference>
<keyword evidence="3" id="KW-0805">Transcription regulation</keyword>
<dbReference type="EMBL" id="JAGFBR010000018">
    <property type="protein sequence ID" value="KAH0450839.1"/>
    <property type="molecule type" value="Genomic_DNA"/>
</dbReference>
<evidence type="ECO:0000256" key="7">
    <source>
        <dbReference type="ARBA" id="ARBA00023242"/>
    </source>
</evidence>
<dbReference type="PROSITE" id="PS51032">
    <property type="entry name" value="AP2_ERF"/>
    <property type="match status" value="1"/>
</dbReference>
<dbReference type="InterPro" id="IPR016177">
    <property type="entry name" value="DNA-bd_dom_sf"/>
</dbReference>
<accession>A0AAV7FMM7</accession>
<dbReference type="Pfam" id="PF00847">
    <property type="entry name" value="AP2"/>
    <property type="match status" value="1"/>
</dbReference>
<keyword evidence="5" id="KW-0010">Activator</keyword>
<gene>
    <name evidence="10" type="ORF">IEQ34_021531</name>
</gene>
<organism evidence="10 11">
    <name type="scientific">Dendrobium chrysotoxum</name>
    <name type="common">Orchid</name>
    <dbReference type="NCBI Taxonomy" id="161865"/>
    <lineage>
        <taxon>Eukaryota</taxon>
        <taxon>Viridiplantae</taxon>
        <taxon>Streptophyta</taxon>
        <taxon>Embryophyta</taxon>
        <taxon>Tracheophyta</taxon>
        <taxon>Spermatophyta</taxon>
        <taxon>Magnoliopsida</taxon>
        <taxon>Liliopsida</taxon>
        <taxon>Asparagales</taxon>
        <taxon>Orchidaceae</taxon>
        <taxon>Epidendroideae</taxon>
        <taxon>Malaxideae</taxon>
        <taxon>Dendrobiinae</taxon>
        <taxon>Dendrobium</taxon>
    </lineage>
</organism>
<evidence type="ECO:0000313" key="11">
    <source>
        <dbReference type="Proteomes" id="UP000775213"/>
    </source>
</evidence>
<dbReference type="InterPro" id="IPR036955">
    <property type="entry name" value="AP2/ERF_dom_sf"/>
</dbReference>
<dbReference type="Proteomes" id="UP000775213">
    <property type="component" value="Unassembled WGS sequence"/>
</dbReference>
<evidence type="ECO:0000256" key="4">
    <source>
        <dbReference type="ARBA" id="ARBA00023125"/>
    </source>
</evidence>
<dbReference type="SMART" id="SM00380">
    <property type="entry name" value="AP2"/>
    <property type="match status" value="1"/>
</dbReference>
<dbReference type="GO" id="GO:0005634">
    <property type="term" value="C:nucleus"/>
    <property type="evidence" value="ECO:0007669"/>
    <property type="project" value="UniProtKB-SubCell"/>
</dbReference>
<name>A0AAV7FMM7_DENCH</name>
<evidence type="ECO:0000256" key="6">
    <source>
        <dbReference type="ARBA" id="ARBA00023163"/>
    </source>
</evidence>
<keyword evidence="11" id="KW-1185">Reference proteome</keyword>
<reference evidence="10 11" key="1">
    <citation type="journal article" date="2021" name="Hortic Res">
        <title>Chromosome-scale assembly of the Dendrobium chrysotoxum genome enhances the understanding of orchid evolution.</title>
        <authorList>
            <person name="Zhang Y."/>
            <person name="Zhang G.Q."/>
            <person name="Zhang D."/>
            <person name="Liu X.D."/>
            <person name="Xu X.Y."/>
            <person name="Sun W.H."/>
            <person name="Yu X."/>
            <person name="Zhu X."/>
            <person name="Wang Z.W."/>
            <person name="Zhao X."/>
            <person name="Zhong W.Y."/>
            <person name="Chen H."/>
            <person name="Yin W.L."/>
            <person name="Huang T."/>
            <person name="Niu S.C."/>
            <person name="Liu Z.J."/>
        </authorList>
    </citation>
    <scope>NUCLEOTIDE SEQUENCE [LARGE SCALE GENOMIC DNA]</scope>
    <source>
        <strain evidence="10">Lindl</strain>
    </source>
</reference>
<dbReference type="Gene3D" id="3.30.730.10">
    <property type="entry name" value="AP2/ERF domain"/>
    <property type="match status" value="1"/>
</dbReference>
<sequence>MTTFNDPNQVIHLNIMNPSSSILSFPSLTSTPQFTFLPPLPLSPHPPPTPPKLYRGVRQRHWGKWVAEIRLPRNRTRIWLGTFDTAEDAAMAYDAAAFKLRGEFANLNFPNLKHHIARSAATISLLEAKLKSFKDNGGGHDARKRKRMEEEEERRKVVKVEEEVDGVLLSTMPSLDMDSIWDSLKDSGSE</sequence>
<dbReference type="AlphaFoldDB" id="A0AAV7FMM7"/>
<evidence type="ECO:0000256" key="1">
    <source>
        <dbReference type="ARBA" id="ARBA00004123"/>
    </source>
</evidence>
<keyword evidence="6" id="KW-0804">Transcription</keyword>